<dbReference type="GO" id="GO:0006351">
    <property type="term" value="P:DNA-templated transcription"/>
    <property type="evidence" value="ECO:0007669"/>
    <property type="project" value="InterPro"/>
</dbReference>
<reference evidence="8 9" key="1">
    <citation type="journal article" date="2023" name="IMA Fungus">
        <title>Comparative genomic study of the Penicillium genus elucidates a diverse pangenome and 15 lateral gene transfer events.</title>
        <authorList>
            <person name="Petersen C."/>
            <person name="Sorensen T."/>
            <person name="Nielsen M.R."/>
            <person name="Sondergaard T.E."/>
            <person name="Sorensen J.L."/>
            <person name="Fitzpatrick D.A."/>
            <person name="Frisvad J.C."/>
            <person name="Nielsen K.L."/>
        </authorList>
    </citation>
    <scope>NUCLEOTIDE SEQUENCE [LARGE SCALE GENOMIC DNA]</scope>
    <source>
        <strain evidence="8 9">IBT 35679</strain>
    </source>
</reference>
<dbReference type="AlphaFoldDB" id="A0AAD6G9M9"/>
<dbReference type="Pfam" id="PF04082">
    <property type="entry name" value="Fungal_trans"/>
    <property type="match status" value="1"/>
</dbReference>
<dbReference type="Gene3D" id="3.20.20.220">
    <property type="match status" value="1"/>
</dbReference>
<evidence type="ECO:0000313" key="9">
    <source>
        <dbReference type="Proteomes" id="UP001220324"/>
    </source>
</evidence>
<dbReference type="InterPro" id="IPR015659">
    <property type="entry name" value="Proline_oxidase"/>
</dbReference>
<dbReference type="InterPro" id="IPR029041">
    <property type="entry name" value="FAD-linked_oxidoreductase-like"/>
</dbReference>
<organism evidence="8 9">
    <name type="scientific">Penicillium frequentans</name>
    <dbReference type="NCBI Taxonomy" id="3151616"/>
    <lineage>
        <taxon>Eukaryota</taxon>
        <taxon>Fungi</taxon>
        <taxon>Dikarya</taxon>
        <taxon>Ascomycota</taxon>
        <taxon>Pezizomycotina</taxon>
        <taxon>Eurotiomycetes</taxon>
        <taxon>Eurotiomycetidae</taxon>
        <taxon>Eurotiales</taxon>
        <taxon>Aspergillaceae</taxon>
        <taxon>Penicillium</taxon>
    </lineage>
</organism>
<sequence length="1018" mass="113798">MITRPTSLPRILIPRVTSVQGVIWRRHRSTKQRFHDAAIAPPVQPPIELPSMARLPTKLLLRSLVLTSLMTSKIFLKPALALLNVLSNSNSALLNADRNPVLNKLLRWTVYNHFCAGTNRKEVSKTVAQIKGIGYQGVILGYSREIVLAPNEKLASSDSGTTTYSDKCYETVEEWKNGTLETLRMVGAGDFLAVKLTGAGPISLDAMAAKKPMPDVMVKAMDEICIATKEQGSRLWLDAEQQVLQNGLDIWAIDIMRRHNNSDAPLVYNTIQGYLKASKANLDHHITLAAQEGWTLGIKLVRGAYIEHETRSLIHDTKEETDDSYDLIADTMLCQRMPEEVNDLKFPKAALFLATHNAASAAKTIATHQDLLLAQKPTILLECGQIQGMADELSCELVQNYERALKESSAAKLQTLLLEDQRWGDISYGIDSNIRAAEVLPPQRNEESDPDTEQDGQRRFSRNPLVDKNPQFARTPDGRFWYMGPTSSWSFCRRVLALIGRRVPESNPPPDPWHLDGMAFKLQWRPTSLEELPDVSNLPPLDYALFLFNTVKFYFGFLSFIIDEDLYLQDLHEFYKDPVAKAVESRYWYAQYLLVLAFGKAFLTPKSPSGPPPGHQYAARAMALLPDLSGMHRDTLTCIQAMSLGAVYLQSIDMRRAAFQHIGHALRGCIIEGIHRHVPEEFGGPELSRRCRTIFWVVYMLDREFAALIGAPSSIRDEDITVMLPAEVESSVEDINLTLHVRLSRLIAQILTTIYNPGDELNGSLIRNTQSILHSMAELSHDITAFLNTHFHGLISRASKMAIRLMLAHHHCIVLTTRPLVMCALHMHIDRTDMQTSQTINLAPPVSSLLQCCANSAQTILQTLQTLADDDLMDAFLPFQIEDASSSAFVLYLIRAIAPSLIPNSTWCDNLECVLDKLIAKGNLAAPLRRRELSQLEQILAPLTPKPLNSPLPPVHFNAPPEEQEEAYAIDQVDVGEEFEWDLLGLNPSVSLPPAELLDLADQLDMERIMQSVGACVD</sequence>
<evidence type="ECO:0000256" key="1">
    <source>
        <dbReference type="ARBA" id="ARBA00005869"/>
    </source>
</evidence>
<evidence type="ECO:0000256" key="3">
    <source>
        <dbReference type="ARBA" id="ARBA00023002"/>
    </source>
</evidence>
<evidence type="ECO:0000256" key="2">
    <source>
        <dbReference type="ARBA" id="ARBA00012695"/>
    </source>
</evidence>
<dbReference type="CDD" id="cd12148">
    <property type="entry name" value="fungal_TF_MHR"/>
    <property type="match status" value="1"/>
</dbReference>
<dbReference type="GO" id="GO:0010133">
    <property type="term" value="P:L-proline catabolic process to L-glutamate"/>
    <property type="evidence" value="ECO:0007669"/>
    <property type="project" value="TreeGrafter"/>
</dbReference>
<name>A0AAD6G9M9_9EURO</name>
<dbReference type="Pfam" id="PF01619">
    <property type="entry name" value="Pro_dh"/>
    <property type="match status" value="1"/>
</dbReference>
<dbReference type="SUPFAM" id="SSF51730">
    <property type="entry name" value="FAD-linked oxidoreductase"/>
    <property type="match status" value="1"/>
</dbReference>
<dbReference type="GO" id="GO:0003677">
    <property type="term" value="F:DNA binding"/>
    <property type="evidence" value="ECO:0007669"/>
    <property type="project" value="InterPro"/>
</dbReference>
<dbReference type="GO" id="GO:0071949">
    <property type="term" value="F:FAD binding"/>
    <property type="evidence" value="ECO:0007669"/>
    <property type="project" value="TreeGrafter"/>
</dbReference>
<gene>
    <name evidence="8" type="ORF">N7494_011956</name>
</gene>
<evidence type="ECO:0000256" key="6">
    <source>
        <dbReference type="SAM" id="MobiDB-lite"/>
    </source>
</evidence>
<evidence type="ECO:0000259" key="7">
    <source>
        <dbReference type="SMART" id="SM00906"/>
    </source>
</evidence>
<protein>
    <recommendedName>
        <fullName evidence="2">proline dehydrogenase</fullName>
        <ecNumber evidence="2">1.5.5.2</ecNumber>
    </recommendedName>
</protein>
<dbReference type="GO" id="GO:0008270">
    <property type="term" value="F:zinc ion binding"/>
    <property type="evidence" value="ECO:0007669"/>
    <property type="project" value="InterPro"/>
</dbReference>
<evidence type="ECO:0000256" key="4">
    <source>
        <dbReference type="ARBA" id="ARBA00023062"/>
    </source>
</evidence>
<dbReference type="InterPro" id="IPR002872">
    <property type="entry name" value="Proline_DH_dom"/>
</dbReference>
<feature type="region of interest" description="Disordered" evidence="6">
    <location>
        <begin position="440"/>
        <end position="471"/>
    </location>
</feature>
<dbReference type="EMBL" id="JAQIZZ010000008">
    <property type="protein sequence ID" value="KAJ5525306.1"/>
    <property type="molecule type" value="Genomic_DNA"/>
</dbReference>
<dbReference type="Proteomes" id="UP001220324">
    <property type="component" value="Unassembled WGS sequence"/>
</dbReference>
<accession>A0AAD6G9M9</accession>
<dbReference type="SMART" id="SM00906">
    <property type="entry name" value="Fungal_trans"/>
    <property type="match status" value="1"/>
</dbReference>
<evidence type="ECO:0000256" key="5">
    <source>
        <dbReference type="ARBA" id="ARBA00023242"/>
    </source>
</evidence>
<dbReference type="GO" id="GO:0005739">
    <property type="term" value="C:mitochondrion"/>
    <property type="evidence" value="ECO:0007669"/>
    <property type="project" value="TreeGrafter"/>
</dbReference>
<keyword evidence="4" id="KW-0642">Proline metabolism</keyword>
<dbReference type="GO" id="GO:0004657">
    <property type="term" value="F:proline dehydrogenase activity"/>
    <property type="evidence" value="ECO:0007669"/>
    <property type="project" value="UniProtKB-EC"/>
</dbReference>
<comment type="similarity">
    <text evidence="1">Belongs to the proline oxidase family.</text>
</comment>
<dbReference type="PANTHER" id="PTHR13914">
    <property type="entry name" value="PROLINE OXIDASE"/>
    <property type="match status" value="1"/>
</dbReference>
<proteinExistence type="inferred from homology"/>
<keyword evidence="3" id="KW-0560">Oxidoreductase</keyword>
<comment type="caution">
    <text evidence="8">The sequence shown here is derived from an EMBL/GenBank/DDBJ whole genome shotgun (WGS) entry which is preliminary data.</text>
</comment>
<keyword evidence="5" id="KW-0539">Nucleus</keyword>
<evidence type="ECO:0000313" key="8">
    <source>
        <dbReference type="EMBL" id="KAJ5525306.1"/>
    </source>
</evidence>
<feature type="domain" description="Xylanolytic transcriptional activator regulatory" evidence="7">
    <location>
        <begin position="658"/>
        <end position="731"/>
    </location>
</feature>
<dbReference type="PANTHER" id="PTHR13914:SF34">
    <property type="entry name" value="PROLINE DEHYDROGENASE"/>
    <property type="match status" value="1"/>
</dbReference>
<dbReference type="InterPro" id="IPR007219">
    <property type="entry name" value="XnlR_reg_dom"/>
</dbReference>
<keyword evidence="9" id="KW-1185">Reference proteome</keyword>
<dbReference type="EC" id="1.5.5.2" evidence="2"/>